<dbReference type="NCBIfam" id="NF011071">
    <property type="entry name" value="PRK14501.1"/>
    <property type="match status" value="1"/>
</dbReference>
<evidence type="ECO:0000256" key="2">
    <source>
        <dbReference type="ARBA" id="ARBA00008799"/>
    </source>
</evidence>
<dbReference type="Gene3D" id="3.40.50.2000">
    <property type="entry name" value="Glycogen Phosphorylase B"/>
    <property type="match status" value="2"/>
</dbReference>
<organism evidence="3 4">
    <name type="scientific">Mucilaginibacter panaciglaebae</name>
    <dbReference type="NCBI Taxonomy" id="502331"/>
    <lineage>
        <taxon>Bacteria</taxon>
        <taxon>Pseudomonadati</taxon>
        <taxon>Bacteroidota</taxon>
        <taxon>Sphingobacteriia</taxon>
        <taxon>Sphingobacteriales</taxon>
        <taxon>Sphingobacteriaceae</taxon>
        <taxon>Mucilaginibacter</taxon>
    </lineage>
</organism>
<evidence type="ECO:0000256" key="1">
    <source>
        <dbReference type="ARBA" id="ARBA00006330"/>
    </source>
</evidence>
<dbReference type="Pfam" id="PF02358">
    <property type="entry name" value="Trehalose_PPase"/>
    <property type="match status" value="1"/>
</dbReference>
<dbReference type="CDD" id="cd01627">
    <property type="entry name" value="HAD_TPP"/>
    <property type="match status" value="1"/>
</dbReference>
<dbReference type="InterPro" id="IPR003337">
    <property type="entry name" value="Trehalose_PPase"/>
</dbReference>
<dbReference type="InterPro" id="IPR006379">
    <property type="entry name" value="HAD-SF_hydro_IIB"/>
</dbReference>
<dbReference type="SUPFAM" id="SSF56784">
    <property type="entry name" value="HAD-like"/>
    <property type="match status" value="1"/>
</dbReference>
<comment type="caution">
    <text evidence="3">The sequence shown here is derived from an EMBL/GenBank/DDBJ whole genome shotgun (WGS) entry which is preliminary data.</text>
</comment>
<dbReference type="EMBL" id="BAABCV010000009">
    <property type="protein sequence ID" value="GAA4100624.1"/>
    <property type="molecule type" value="Genomic_DNA"/>
</dbReference>
<dbReference type="CDD" id="cd03788">
    <property type="entry name" value="GT20_TPS"/>
    <property type="match status" value="1"/>
</dbReference>
<dbReference type="SUPFAM" id="SSF53756">
    <property type="entry name" value="UDP-Glycosyltransferase/glycogen phosphorylase"/>
    <property type="match status" value="1"/>
</dbReference>
<evidence type="ECO:0000313" key="4">
    <source>
        <dbReference type="Proteomes" id="UP001500841"/>
    </source>
</evidence>
<proteinExistence type="inferred from homology"/>
<dbReference type="Proteomes" id="UP001500841">
    <property type="component" value="Unassembled WGS sequence"/>
</dbReference>
<dbReference type="InterPro" id="IPR001830">
    <property type="entry name" value="Glyco_trans_20"/>
</dbReference>
<comment type="similarity">
    <text evidence="2">Belongs to the glycosyltransferase 20 family.</text>
</comment>
<dbReference type="Pfam" id="PF00982">
    <property type="entry name" value="Glyco_transf_20"/>
    <property type="match status" value="1"/>
</dbReference>
<dbReference type="Gene3D" id="3.30.70.1020">
    <property type="entry name" value="Trehalose-6-phosphate phosphatase related protein, domain 2"/>
    <property type="match status" value="1"/>
</dbReference>
<dbReference type="Gene3D" id="3.40.50.1000">
    <property type="entry name" value="HAD superfamily/HAD-like"/>
    <property type="match status" value="1"/>
</dbReference>
<keyword evidence="4" id="KW-1185">Reference proteome</keyword>
<gene>
    <name evidence="3" type="ORF">GCM10022392_26540</name>
</gene>
<sequence length="707" mass="80467">MNAYLAHDGRDRFRQRLWVGVPGCDEAAWQHAVSTADTDFNYLPVFTNAETYEHYYDGFSNSLLWPLFHYFPSYAEFHKTDFAAYMDVNRQFARRLLAEVRPGDVIWIHDYHLLPLAAMLRRQSPDLSIELFLHIPFPVFEVFRLVPKPWQRELLLGMLGADVIGFHTDSYQRYFLQAAEQVLQTVPVDGELTWEGRAVSTGVFPVSIDFDMFHDAGLKNDVQELTTHYQSLKHNKKMLFSVDRLDYTKGVHHRIKGYKKFLLQHPEYCGQVVFVLVIVPSRNHIRTYAERKRMIDEYIGDINSSLGTIDWKPVIYQYQHLEFNELAALYRACDVALITPLRDGMNLVAKEFVASRNDGTGVLILSELAGAATELNGALLINPNDADEIASTIKLAIEMGSSEQQERLNAMQIQIKTHDVNRWAANMLQRLEEVTVRRITNAARHIDPFSRASLLAYYTAASERLLLLDYDGTLSPFTARPEQALPSPELLMLLTQLGKHTNTDVYIVSGRDSASLENWLGHLPIGLVAEHGAKVKKIGHDWSVIADDLKAFWPQVEKLMAAYVSKCPGSFMEEKEFSRAWHYRETEPFHGGVKAAELYRELLDCIGPLPLQVLNGHKVIEVRSRLVDKGKAVTGLLKGAKYDFILCVGDDETDEDMFRATAGIRGAFTIKIGEQPSLATYRLHTPYQVHTLLENIINSPEPRRSAR</sequence>
<dbReference type="PANTHER" id="PTHR10788:SF106">
    <property type="entry name" value="BCDNA.GH08860"/>
    <property type="match status" value="1"/>
</dbReference>
<dbReference type="PANTHER" id="PTHR10788">
    <property type="entry name" value="TREHALOSE-6-PHOSPHATE SYNTHASE"/>
    <property type="match status" value="1"/>
</dbReference>
<accession>A0ABP7WZZ6</accession>
<comment type="similarity">
    <text evidence="1">In the C-terminal section; belongs to the trehalose phosphatase family.</text>
</comment>
<name>A0ABP7WZZ6_9SPHI</name>
<dbReference type="InterPro" id="IPR036412">
    <property type="entry name" value="HAD-like_sf"/>
</dbReference>
<dbReference type="NCBIfam" id="TIGR01484">
    <property type="entry name" value="HAD-SF-IIB"/>
    <property type="match status" value="1"/>
</dbReference>
<reference evidence="4" key="1">
    <citation type="journal article" date="2019" name="Int. J. Syst. Evol. Microbiol.">
        <title>The Global Catalogue of Microorganisms (GCM) 10K type strain sequencing project: providing services to taxonomists for standard genome sequencing and annotation.</title>
        <authorList>
            <consortium name="The Broad Institute Genomics Platform"/>
            <consortium name="The Broad Institute Genome Sequencing Center for Infectious Disease"/>
            <person name="Wu L."/>
            <person name="Ma J."/>
        </authorList>
    </citation>
    <scope>NUCLEOTIDE SEQUENCE [LARGE SCALE GENOMIC DNA]</scope>
    <source>
        <strain evidence="4">JCM 17085</strain>
    </source>
</reference>
<protein>
    <submittedName>
        <fullName evidence="3">Bifunctional alpha,alpha-trehalose-phosphate synthase (UDP-forming)/trehalose-phosphatase</fullName>
    </submittedName>
</protein>
<evidence type="ECO:0000313" key="3">
    <source>
        <dbReference type="EMBL" id="GAA4100624.1"/>
    </source>
</evidence>
<dbReference type="NCBIfam" id="TIGR00685">
    <property type="entry name" value="T6PP"/>
    <property type="match status" value="1"/>
</dbReference>
<dbReference type="InterPro" id="IPR023214">
    <property type="entry name" value="HAD_sf"/>
</dbReference>